<organism evidence="13 14">
    <name type="scientific">Ambrosiozyma monospora</name>
    <name type="common">Yeast</name>
    <name type="synonym">Endomycopsis monosporus</name>
    <dbReference type="NCBI Taxonomy" id="43982"/>
    <lineage>
        <taxon>Eukaryota</taxon>
        <taxon>Fungi</taxon>
        <taxon>Dikarya</taxon>
        <taxon>Ascomycota</taxon>
        <taxon>Saccharomycotina</taxon>
        <taxon>Pichiomycetes</taxon>
        <taxon>Pichiales</taxon>
        <taxon>Pichiaceae</taxon>
        <taxon>Ambrosiozyma</taxon>
    </lineage>
</organism>
<dbReference type="InterPro" id="IPR051139">
    <property type="entry name" value="Mediator_complx_sub13"/>
</dbReference>
<comment type="subcellular location">
    <subcellularLocation>
        <location evidence="1 10">Nucleus</location>
    </subcellularLocation>
</comment>
<feature type="compositionally biased region" description="Polar residues" evidence="11">
    <location>
        <begin position="103"/>
        <end position="118"/>
    </location>
</feature>
<comment type="caution">
    <text evidence="13">The sequence shown here is derived from an EMBL/GenBank/DDBJ whole genome shotgun (WGS) entry which is preliminary data.</text>
</comment>
<dbReference type="OrthoDB" id="103819at2759"/>
<comment type="subunit">
    <text evidence="10">Component of the SRB8-11 complex, which itself associates with the Mediator complex.</text>
</comment>
<feature type="compositionally biased region" description="Gly residues" evidence="11">
    <location>
        <begin position="612"/>
        <end position="622"/>
    </location>
</feature>
<evidence type="ECO:0000256" key="6">
    <source>
        <dbReference type="ARBA" id="ARBA00023159"/>
    </source>
</evidence>
<gene>
    <name evidence="13" type="ORF">Amon01_000865600</name>
</gene>
<evidence type="ECO:0000256" key="8">
    <source>
        <dbReference type="ARBA" id="ARBA00023242"/>
    </source>
</evidence>
<evidence type="ECO:0000259" key="12">
    <source>
        <dbReference type="Pfam" id="PF06333"/>
    </source>
</evidence>
<reference evidence="13" key="1">
    <citation type="submission" date="2023-04" db="EMBL/GenBank/DDBJ databases">
        <title>Ambrosiozyma monospora NBRC 1965.</title>
        <authorList>
            <person name="Ichikawa N."/>
            <person name="Sato H."/>
            <person name="Tonouchi N."/>
        </authorList>
    </citation>
    <scope>NUCLEOTIDE SEQUENCE</scope>
    <source>
        <strain evidence="13">NBRC 1965</strain>
    </source>
</reference>
<dbReference type="AlphaFoldDB" id="A0A9W6Z9G2"/>
<feature type="compositionally biased region" description="Acidic residues" evidence="11">
    <location>
        <begin position="744"/>
        <end position="753"/>
    </location>
</feature>
<dbReference type="PANTHER" id="PTHR48249:SF3">
    <property type="entry name" value="MEDIATOR OF RNA POLYMERASE II TRANSCRIPTION SUBUNIT 13"/>
    <property type="match status" value="1"/>
</dbReference>
<dbReference type="GO" id="GO:0045944">
    <property type="term" value="P:positive regulation of transcription by RNA polymerase II"/>
    <property type="evidence" value="ECO:0007669"/>
    <property type="project" value="TreeGrafter"/>
</dbReference>
<evidence type="ECO:0000256" key="9">
    <source>
        <dbReference type="ARBA" id="ARBA00032008"/>
    </source>
</evidence>
<evidence type="ECO:0000313" key="13">
    <source>
        <dbReference type="EMBL" id="GMG58539.1"/>
    </source>
</evidence>
<evidence type="ECO:0000256" key="1">
    <source>
        <dbReference type="ARBA" id="ARBA00004123"/>
    </source>
</evidence>
<dbReference type="PANTHER" id="PTHR48249">
    <property type="entry name" value="MEDIATOR OF RNA POLYMERASE II TRANSCRIPTION SUBUNIT 13"/>
    <property type="match status" value="1"/>
</dbReference>
<feature type="region of interest" description="Disordered" evidence="11">
    <location>
        <begin position="741"/>
        <end position="761"/>
    </location>
</feature>
<dbReference type="InterPro" id="IPR009401">
    <property type="entry name" value="Med13_C"/>
</dbReference>
<name>A0A9W6Z9G2_AMBMO</name>
<evidence type="ECO:0000256" key="7">
    <source>
        <dbReference type="ARBA" id="ARBA00023163"/>
    </source>
</evidence>
<dbReference type="EMBL" id="BSXU01008101">
    <property type="protein sequence ID" value="GMG58539.1"/>
    <property type="molecule type" value="Genomic_DNA"/>
</dbReference>
<evidence type="ECO:0000256" key="4">
    <source>
        <dbReference type="ARBA" id="ARBA00022491"/>
    </source>
</evidence>
<feature type="region of interest" description="Disordered" evidence="11">
    <location>
        <begin position="103"/>
        <end position="137"/>
    </location>
</feature>
<proteinExistence type="inferred from homology"/>
<keyword evidence="14" id="KW-1185">Reference proteome</keyword>
<accession>A0A9W6Z9G2</accession>
<keyword evidence="5 10" id="KW-0805">Transcription regulation</keyword>
<keyword evidence="6 10" id="KW-0010">Activator</keyword>
<dbReference type="Proteomes" id="UP001165063">
    <property type="component" value="Unassembled WGS sequence"/>
</dbReference>
<keyword evidence="4 10" id="KW-0678">Repressor</keyword>
<protein>
    <recommendedName>
        <fullName evidence="3 10">Mediator of RNA polymerase II transcription subunit 13</fullName>
    </recommendedName>
    <alternativeName>
        <fullName evidence="9 10">Mediator complex subunit 13</fullName>
    </alternativeName>
</protein>
<feature type="domain" description="Mediator complex subunit Med13 C-terminal" evidence="12">
    <location>
        <begin position="388"/>
        <end position="716"/>
    </location>
</feature>
<evidence type="ECO:0000256" key="10">
    <source>
        <dbReference type="RuleBase" id="RU364134"/>
    </source>
</evidence>
<evidence type="ECO:0000256" key="2">
    <source>
        <dbReference type="ARBA" id="ARBA00009354"/>
    </source>
</evidence>
<evidence type="ECO:0000313" key="14">
    <source>
        <dbReference type="Proteomes" id="UP001165063"/>
    </source>
</evidence>
<evidence type="ECO:0000256" key="11">
    <source>
        <dbReference type="SAM" id="MobiDB-lite"/>
    </source>
</evidence>
<dbReference type="GO" id="GO:0003713">
    <property type="term" value="F:transcription coactivator activity"/>
    <property type="evidence" value="ECO:0007669"/>
    <property type="project" value="TreeGrafter"/>
</dbReference>
<evidence type="ECO:0000256" key="5">
    <source>
        <dbReference type="ARBA" id="ARBA00023015"/>
    </source>
</evidence>
<feature type="region of interest" description="Disordered" evidence="11">
    <location>
        <begin position="602"/>
        <end position="622"/>
    </location>
</feature>
<keyword evidence="7 10" id="KW-0804">Transcription</keyword>
<dbReference type="Pfam" id="PF06333">
    <property type="entry name" value="Med13_C"/>
    <property type="match status" value="1"/>
</dbReference>
<evidence type="ECO:0000256" key="3">
    <source>
        <dbReference type="ARBA" id="ARBA00019618"/>
    </source>
</evidence>
<comment type="similarity">
    <text evidence="2 10">Belongs to the Mediator complex subunit 13 family.</text>
</comment>
<comment type="function">
    <text evidence="10">Component of the SRB8-11 complex. The SRB8-11 complex is a regulatory module of the Mediator complex which is itself involved in regulation of basal and activated RNA polymerase II-dependent transcription. The SRB8-11 complex may be involved in the transcriptional repression of a subset of genes regulated by Mediator. It may inhibit the association of the Mediator complex with RNA polymerase II to form the holoenzyme complex.</text>
</comment>
<keyword evidence="8 10" id="KW-0539">Nucleus</keyword>
<dbReference type="GO" id="GO:0016592">
    <property type="term" value="C:mediator complex"/>
    <property type="evidence" value="ECO:0007669"/>
    <property type="project" value="InterPro"/>
</dbReference>
<sequence length="812" mass="90877">MLGNELECVMNKVFPGVHRLELISLLEPVRDPEPPKPFDCLFAANIMSSSNILNPVMGNNNNNNIGSGNGGRLGRPELGSKPRTYSSNLLKFEYDDPSFATTSPLMNINSVPPDNDYSSGRRAPGCSSLHTSPNKEKNLSRDLLNDISQNALFRIPTTIVNTKRLNENMQISQTSLPFWKYLNLEPLTEEKHFRVLFIVPKFNSAFLKLKAIAFLKRLVENYNSCKLGSIEFLNTDGLLEVDISNVEKYCDKIRNALNRLATKVQDQKPESPILLLFGSPFDDLNTILDIASVGEAFNAKVNVRIVQETIVVEDDKKKLKRKKSVTQSKQQLNISVFYKCILINRLFPKNGDVCILTNEQITKLSLSLYNLCPSNNSSSLSLALKDRAPIVTVSRDLPKKIFFLLTKQPIAKNLINDELFLHLCYERSIDKRWCVASWTDQYGSINFTKSWYISESNKASKNFEEVSNQMMEITSNYLSNHNGKSYVILTRSTNVIPDDELTEWKRLSMKNNKLTLIVLTVELESSTLLLSNKVRKIMKKKEDELRDFYSVKYTVGSTNSQIVNTPTVANHGSVNMTQQHRGFDGSPELNIQTPSYDVITSPLDPSSTNVGTPGGGSGNTGGSAGFSSFSESQFAMNNFFPPSIIDISKECYGLIFQVAQPLSNQPIRIPLRTGFLVNSLNKSNILEVNLLSCQSGINSTDLLKKILHQFKNLSVMSEFYYDCHKVAGSCLDQTDVELNVGGSVDEDDEDDAVAADSGGGGERRDRNLRYGYFNEFGDEVVDIEDGSFGNVIPMHILAVRKMLDTLIHIRVE</sequence>